<dbReference type="Pfam" id="PF07774">
    <property type="entry name" value="EMC1_C"/>
    <property type="match status" value="1"/>
</dbReference>
<evidence type="ECO:0000256" key="3">
    <source>
        <dbReference type="ARBA" id="ARBA00011276"/>
    </source>
</evidence>
<keyword evidence="9 11" id="KW-0472">Membrane</keyword>
<feature type="chain" id="PRO_5013393571" description="ER membrane protein complex subunit 1" evidence="12">
    <location>
        <begin position="24"/>
        <end position="892"/>
    </location>
</feature>
<dbReference type="GO" id="GO:0072546">
    <property type="term" value="C:EMC complex"/>
    <property type="evidence" value="ECO:0007669"/>
    <property type="project" value="InterPro"/>
</dbReference>
<comment type="subunit">
    <text evidence="3">Component of the ER membrane protein complex (EMC).</text>
</comment>
<evidence type="ECO:0000259" key="13">
    <source>
        <dbReference type="Pfam" id="PF07774"/>
    </source>
</evidence>
<evidence type="ECO:0000256" key="2">
    <source>
        <dbReference type="ARBA" id="ARBA00007904"/>
    </source>
</evidence>
<evidence type="ECO:0000256" key="6">
    <source>
        <dbReference type="ARBA" id="ARBA00022729"/>
    </source>
</evidence>
<comment type="subcellular location">
    <subcellularLocation>
        <location evidence="1">Endoplasmic reticulum membrane</location>
        <topology evidence="1">Single-pass type I membrane protein</topology>
    </subcellularLocation>
</comment>
<evidence type="ECO:0000256" key="9">
    <source>
        <dbReference type="ARBA" id="ARBA00023136"/>
    </source>
</evidence>
<feature type="domain" description="EMC1 first beta-propeller" evidence="14">
    <location>
        <begin position="23"/>
        <end position="104"/>
    </location>
</feature>
<evidence type="ECO:0000256" key="4">
    <source>
        <dbReference type="ARBA" id="ARBA00020824"/>
    </source>
</evidence>
<dbReference type="InterPro" id="IPR026895">
    <property type="entry name" value="EMC1"/>
</dbReference>
<feature type="signal peptide" evidence="12">
    <location>
        <begin position="1"/>
        <end position="23"/>
    </location>
</feature>
<sequence>MPPPRGIFLFLIGWLSISSTTLALHEDQVGKFDWHQKLLGPVRFVFNDPHQPKRLLIGTENNVVGAIHGNTGNILYRQLLETTGSLLYYALQEDRQTISVSIQEKNLIKIRTFTAPTGIRIDEWIVEMEANLVTSFGNKVFLINSKNHPTETQVTTFNLKTGLANPVKKYTLPNCGHLIGVTGQYLICSKGTSISVLNLDDGSVTNEKFTEISEILELSTSGSGPIPGVVFQGDGFIKGFLLIENSKSGPELFPLQIQPSNSRVILSQFTSEERPLLFVTRLENSHTIKMEAYNRNGQVVSNSATLIQASMPLSSLLRCQGYLLNNQYGLVGVTKDELVFGTKADGTSTTTPQSIEWSREESLESIVSLEMVDYPSEVGPTWNPYLATMNVVHAFISRVKYEIESLISGESLYASDEDRFGLRKVIVFVTKVGKVIGMDSSSGSILYSFYLPDFSVFTDSAAFLYLQRPAKYTPLKPQAAVIYKSLSTGSTILFAFDPVVGKPLDEVRKFPPILQTQMLHLAGEETQFVKPILLLDVELNVWSYPKVEKVDGLKESLEIMNSYFFIAKKLRSPVLAGFAVDKQRVGEHLKAKQLWNLDLGPSELLGVYGKLSTERVHSQGRVLPDRSVSYKYMNPNLVVAVTSEPEAGNINLFLVDAVSGSLIHSFWHKKCRGPVHVVHTEHWIVYSLYNEKNRRIEINSVELYEGQSQSNSTAFSSFAAPPVEPIVVKQSYIFPTSIQHLAHTRTEKGITNKDILIALPTGGVLELPRIVVQPRVSHQHYTQQMQEEDGVVHSIPYQPELPILSEMIFNYNQSVKRVHGIKTWPTRLESTCVVLVHGSDLYYAKLTPSKTFDVLKDDFDYWIISVALIGLSLAAYLAKRLAARKQLDQAWK</sequence>
<dbReference type="Pfam" id="PF25293">
    <property type="entry name" value="Beta-prop_EMC1_N"/>
    <property type="match status" value="1"/>
</dbReference>
<evidence type="ECO:0000256" key="5">
    <source>
        <dbReference type="ARBA" id="ARBA00022692"/>
    </source>
</evidence>
<evidence type="ECO:0000256" key="8">
    <source>
        <dbReference type="ARBA" id="ARBA00022989"/>
    </source>
</evidence>
<evidence type="ECO:0000256" key="7">
    <source>
        <dbReference type="ARBA" id="ARBA00022824"/>
    </source>
</evidence>
<proteinExistence type="inferred from homology"/>
<dbReference type="EMBL" id="LNIX01000003">
    <property type="protein sequence ID" value="OXA57096.1"/>
    <property type="molecule type" value="Genomic_DNA"/>
</dbReference>
<dbReference type="STRING" id="158441.A0A226EKI9"/>
<accession>A0A226EKI9</accession>
<gene>
    <name evidence="15" type="ORF">Fcan01_06852</name>
</gene>
<feature type="transmembrane region" description="Helical" evidence="11">
    <location>
        <begin position="859"/>
        <end position="878"/>
    </location>
</feature>
<evidence type="ECO:0000256" key="1">
    <source>
        <dbReference type="ARBA" id="ARBA00004115"/>
    </source>
</evidence>
<evidence type="ECO:0000256" key="12">
    <source>
        <dbReference type="SAM" id="SignalP"/>
    </source>
</evidence>
<dbReference type="InterPro" id="IPR058545">
    <property type="entry name" value="Beta-prop_EMC1_1st"/>
</dbReference>
<evidence type="ECO:0000256" key="11">
    <source>
        <dbReference type="SAM" id="Phobius"/>
    </source>
</evidence>
<evidence type="ECO:0000256" key="10">
    <source>
        <dbReference type="ARBA" id="ARBA00023180"/>
    </source>
</evidence>
<dbReference type="InterPro" id="IPR011678">
    <property type="entry name" value="EMC1_C"/>
</dbReference>
<evidence type="ECO:0000259" key="14">
    <source>
        <dbReference type="Pfam" id="PF25293"/>
    </source>
</evidence>
<dbReference type="PANTHER" id="PTHR21573">
    <property type="entry name" value="ER MEMBRANE PROTEIN COMPLEX SUBUNIT 1"/>
    <property type="match status" value="1"/>
</dbReference>
<protein>
    <recommendedName>
        <fullName evidence="4">ER membrane protein complex subunit 1</fullName>
    </recommendedName>
</protein>
<comment type="caution">
    <text evidence="15">The sequence shown here is derived from an EMBL/GenBank/DDBJ whole genome shotgun (WGS) entry which is preliminary data.</text>
</comment>
<dbReference type="SUPFAM" id="SSF50998">
    <property type="entry name" value="Quinoprotein alcohol dehydrogenase-like"/>
    <property type="match status" value="1"/>
</dbReference>
<keyword evidence="16" id="KW-1185">Reference proteome</keyword>
<dbReference type="AlphaFoldDB" id="A0A226EKI9"/>
<keyword evidence="6 12" id="KW-0732">Signal</keyword>
<keyword evidence="5 11" id="KW-0812">Transmembrane</keyword>
<reference evidence="15 16" key="1">
    <citation type="submission" date="2015-12" db="EMBL/GenBank/DDBJ databases">
        <title>The genome of Folsomia candida.</title>
        <authorList>
            <person name="Faddeeva A."/>
            <person name="Derks M.F."/>
            <person name="Anvar Y."/>
            <person name="Smit S."/>
            <person name="Van Straalen N."/>
            <person name="Roelofs D."/>
        </authorList>
    </citation>
    <scope>NUCLEOTIDE SEQUENCE [LARGE SCALE GENOMIC DNA]</scope>
    <source>
        <strain evidence="15 16">VU population</strain>
        <tissue evidence="15">Whole body</tissue>
    </source>
</reference>
<name>A0A226EKI9_FOLCA</name>
<evidence type="ECO:0000313" key="15">
    <source>
        <dbReference type="EMBL" id="OXA57096.1"/>
    </source>
</evidence>
<keyword evidence="8 11" id="KW-1133">Transmembrane helix</keyword>
<dbReference type="GO" id="GO:0034975">
    <property type="term" value="P:protein folding in endoplasmic reticulum"/>
    <property type="evidence" value="ECO:0007669"/>
    <property type="project" value="TreeGrafter"/>
</dbReference>
<dbReference type="OrthoDB" id="28092at2759"/>
<feature type="domain" description="ER membrane protein complex subunit 1 C-terminal" evidence="13">
    <location>
        <begin position="680"/>
        <end position="891"/>
    </location>
</feature>
<keyword evidence="7" id="KW-0256">Endoplasmic reticulum</keyword>
<keyword evidence="10" id="KW-0325">Glycoprotein</keyword>
<dbReference type="Proteomes" id="UP000198287">
    <property type="component" value="Unassembled WGS sequence"/>
</dbReference>
<dbReference type="PANTHER" id="PTHR21573:SF0">
    <property type="entry name" value="ER MEMBRANE PROTEIN COMPLEX SUBUNIT 1"/>
    <property type="match status" value="1"/>
</dbReference>
<evidence type="ECO:0000313" key="16">
    <source>
        <dbReference type="Proteomes" id="UP000198287"/>
    </source>
</evidence>
<dbReference type="InterPro" id="IPR011047">
    <property type="entry name" value="Quinoprotein_ADH-like_sf"/>
</dbReference>
<organism evidence="15 16">
    <name type="scientific">Folsomia candida</name>
    <name type="common">Springtail</name>
    <dbReference type="NCBI Taxonomy" id="158441"/>
    <lineage>
        <taxon>Eukaryota</taxon>
        <taxon>Metazoa</taxon>
        <taxon>Ecdysozoa</taxon>
        <taxon>Arthropoda</taxon>
        <taxon>Hexapoda</taxon>
        <taxon>Collembola</taxon>
        <taxon>Entomobryomorpha</taxon>
        <taxon>Isotomoidea</taxon>
        <taxon>Isotomidae</taxon>
        <taxon>Proisotominae</taxon>
        <taxon>Folsomia</taxon>
    </lineage>
</organism>
<comment type="similarity">
    <text evidence="2">Belongs to the EMC1 family.</text>
</comment>